<dbReference type="CDD" id="cd11599">
    <property type="entry name" value="HDAC_classII_2"/>
    <property type="match status" value="1"/>
</dbReference>
<accession>A0A853F9L4</accession>
<evidence type="ECO:0000259" key="2">
    <source>
        <dbReference type="Pfam" id="PF00850"/>
    </source>
</evidence>
<organism evidence="3 4">
    <name type="scientific">Allopusillimonas soli</name>
    <dbReference type="NCBI Taxonomy" id="659016"/>
    <lineage>
        <taxon>Bacteria</taxon>
        <taxon>Pseudomonadati</taxon>
        <taxon>Pseudomonadota</taxon>
        <taxon>Betaproteobacteria</taxon>
        <taxon>Burkholderiales</taxon>
        <taxon>Alcaligenaceae</taxon>
        <taxon>Allopusillimonas</taxon>
    </lineage>
</organism>
<dbReference type="RefSeq" id="WP_129967177.1">
    <property type="nucleotide sequence ID" value="NZ_JACCEW010000001.1"/>
</dbReference>
<feature type="domain" description="Histone deacetylase" evidence="2">
    <location>
        <begin position="20"/>
        <end position="304"/>
    </location>
</feature>
<comment type="caution">
    <text evidence="3">The sequence shown here is derived from an EMBL/GenBank/DDBJ whole genome shotgun (WGS) entry which is preliminary data.</text>
</comment>
<dbReference type="EMBL" id="JACCEW010000001">
    <property type="protein sequence ID" value="NYT35291.1"/>
    <property type="molecule type" value="Genomic_DNA"/>
</dbReference>
<dbReference type="PANTHER" id="PTHR10625">
    <property type="entry name" value="HISTONE DEACETYLASE HDAC1-RELATED"/>
    <property type="match status" value="1"/>
</dbReference>
<dbReference type="AlphaFoldDB" id="A0A853F9L4"/>
<protein>
    <submittedName>
        <fullName evidence="3">Histone deacetylase family protein</fullName>
    </submittedName>
</protein>
<dbReference type="SUPFAM" id="SSF52768">
    <property type="entry name" value="Arginase/deacetylase"/>
    <property type="match status" value="1"/>
</dbReference>
<dbReference type="Gene3D" id="3.40.800.20">
    <property type="entry name" value="Histone deacetylase domain"/>
    <property type="match status" value="1"/>
</dbReference>
<dbReference type="InterPro" id="IPR000286">
    <property type="entry name" value="HDACs"/>
</dbReference>
<gene>
    <name evidence="3" type="ORF">H0A68_00250</name>
</gene>
<dbReference type="GO" id="GO:0040029">
    <property type="term" value="P:epigenetic regulation of gene expression"/>
    <property type="evidence" value="ECO:0007669"/>
    <property type="project" value="TreeGrafter"/>
</dbReference>
<dbReference type="InterPro" id="IPR037138">
    <property type="entry name" value="His_deacetylse_dom_sf"/>
</dbReference>
<reference evidence="3 4" key="1">
    <citation type="submission" date="2020-07" db="EMBL/GenBank/DDBJ databases">
        <title>Taxonomic revisions and descriptions of new bacterial species based on genomic comparisons in the high-G+C-content subgroup of the family Alcaligenaceae.</title>
        <authorList>
            <person name="Szabo A."/>
            <person name="Felfoldi T."/>
        </authorList>
    </citation>
    <scope>NUCLEOTIDE SEQUENCE [LARGE SCALE GENOMIC DNA]</scope>
    <source>
        <strain evidence="3 4">DSM 25264</strain>
    </source>
</reference>
<proteinExistence type="inferred from homology"/>
<comment type="similarity">
    <text evidence="1">Belongs to the histone deacetylase family.</text>
</comment>
<dbReference type="InterPro" id="IPR023696">
    <property type="entry name" value="Ureohydrolase_dom_sf"/>
</dbReference>
<evidence type="ECO:0000313" key="4">
    <source>
        <dbReference type="Proteomes" id="UP000580517"/>
    </source>
</evidence>
<evidence type="ECO:0000313" key="3">
    <source>
        <dbReference type="EMBL" id="NYT35291.1"/>
    </source>
</evidence>
<dbReference type="Proteomes" id="UP000580517">
    <property type="component" value="Unassembled WGS sequence"/>
</dbReference>
<dbReference type="OrthoDB" id="9808367at2"/>
<dbReference type="Pfam" id="PF00850">
    <property type="entry name" value="Hist_deacetyl"/>
    <property type="match status" value="1"/>
</dbReference>
<sequence length="307" mass="33064">METLYITHPACKLHEMGDWHPECPARLDAIHDQLVASGLLDFLDEAEAPVAAEADLLRVHTAAHLDYLRSHAPKQGYFPIDADTIMNPHTLEAAAVAAGAGIAAVDAVLGGSHQTAFCAVRPPGHHARPAQAMGFCFYNNLAVAAAYALDSHGLSRVAIVDFDVHHGNGTEDMFAGDDRVLMCSFFQNSIFPGTWRRPCPENMVNIPVDAYTRGDELRQVVSDLWMPRLRAFSPELVLISAGFDGHREDDMGQLGLVEADFSWITQQVVALAGQTAGGRVVSFLEGGYALSALGRSAVAHIRALASL</sequence>
<dbReference type="PANTHER" id="PTHR10625:SF10">
    <property type="entry name" value="HISTONE DEACETYLASE HDAC1"/>
    <property type="match status" value="1"/>
</dbReference>
<dbReference type="PRINTS" id="PR01270">
    <property type="entry name" value="HDASUPER"/>
</dbReference>
<keyword evidence="4" id="KW-1185">Reference proteome</keyword>
<name>A0A853F9L4_9BURK</name>
<evidence type="ECO:0000256" key="1">
    <source>
        <dbReference type="ARBA" id="ARBA00005947"/>
    </source>
</evidence>
<dbReference type="InterPro" id="IPR023801">
    <property type="entry name" value="His_deacetylse_dom"/>
</dbReference>
<dbReference type="GO" id="GO:0004407">
    <property type="term" value="F:histone deacetylase activity"/>
    <property type="evidence" value="ECO:0007669"/>
    <property type="project" value="TreeGrafter"/>
</dbReference>